<keyword evidence="1" id="KW-0732">Signal</keyword>
<name>A0ABT7JIJ7_9DEIO</name>
<evidence type="ECO:0000313" key="3">
    <source>
        <dbReference type="Proteomes" id="UP001302059"/>
    </source>
</evidence>
<dbReference type="Proteomes" id="UP001302059">
    <property type="component" value="Unassembled WGS sequence"/>
</dbReference>
<comment type="caution">
    <text evidence="2">The sequence shown here is derived from an EMBL/GenBank/DDBJ whole genome shotgun (WGS) entry which is preliminary data.</text>
</comment>
<dbReference type="RefSeq" id="WP_285524143.1">
    <property type="nucleotide sequence ID" value="NZ_JASNGB010000122.1"/>
</dbReference>
<accession>A0ABT7JIJ7</accession>
<evidence type="ECO:0000313" key="2">
    <source>
        <dbReference type="EMBL" id="MDL2344880.1"/>
    </source>
</evidence>
<feature type="signal peptide" evidence="1">
    <location>
        <begin position="1"/>
        <end position="19"/>
    </location>
</feature>
<evidence type="ECO:0000256" key="1">
    <source>
        <dbReference type="SAM" id="SignalP"/>
    </source>
</evidence>
<proteinExistence type="predicted"/>
<reference evidence="2 3" key="1">
    <citation type="submission" date="2023-05" db="EMBL/GenBank/DDBJ databases">
        <authorList>
            <person name="Gao F."/>
        </authorList>
    </citation>
    <scope>NUCLEOTIDE SEQUENCE [LARGE SCALE GENOMIC DNA]</scope>
    <source>
        <strain evidence="2 3">MIMF12</strain>
    </source>
</reference>
<protein>
    <submittedName>
        <fullName evidence="2">Uncharacterized protein</fullName>
    </submittedName>
</protein>
<feature type="chain" id="PRO_5046233896" evidence="1">
    <location>
        <begin position="20"/>
        <end position="188"/>
    </location>
</feature>
<dbReference type="EMBL" id="JASNGB010000122">
    <property type="protein sequence ID" value="MDL2344880.1"/>
    <property type="molecule type" value="Genomic_DNA"/>
</dbReference>
<organism evidence="2 3">
    <name type="scientific">Deinococcus rhizophilus</name>
    <dbReference type="NCBI Taxonomy" id="3049544"/>
    <lineage>
        <taxon>Bacteria</taxon>
        <taxon>Thermotogati</taxon>
        <taxon>Deinococcota</taxon>
        <taxon>Deinococci</taxon>
        <taxon>Deinococcales</taxon>
        <taxon>Deinococcaceae</taxon>
        <taxon>Deinococcus</taxon>
    </lineage>
</organism>
<sequence>MKRLALILLALTVSAGATSYVPPRPLLIGSDFGIYGFKFLPRGVSDASASARESWGELFMLQPDGRLKTLWKRRLVNTPSRILISPRGQVVTLDNWAGSGSPRHAVVVYDLNGKVTADLKFSDVVAAPDACPRCFSMDGPFLSWGFAPKFVFYGEDVHLALRDFQGKGPSLNLVTGKLKTVWNGQPRP</sequence>
<keyword evidence="3" id="KW-1185">Reference proteome</keyword>
<gene>
    <name evidence="2" type="ORF">QOL99_12060</name>
</gene>